<comment type="similarity">
    <text evidence="1">Belongs to the DinB family.</text>
</comment>
<sequence>MYRNATDFVQDWKNSSKGTLDVFQSITDEKLSQSIVEGHSSLGWLAWHLTTAAAMFGGLAGLQIDGVSADDQAPDTIKEIMDSYKKVAVSIEKNAIENFKDEDMLTEVDGLGGKVPRGQLLRILIDHQTHHRGQMTVLLRQAGLGVPPIMGPTQEMK</sequence>
<dbReference type="Gene3D" id="1.20.120.450">
    <property type="entry name" value="dinb family like domain"/>
    <property type="match status" value="1"/>
</dbReference>
<evidence type="ECO:0000256" key="1">
    <source>
        <dbReference type="ARBA" id="ARBA00008635"/>
    </source>
</evidence>
<name>A0A841RNI8_9BACI</name>
<accession>A0A841RNI8</accession>
<dbReference type="RefSeq" id="WP_184248617.1">
    <property type="nucleotide sequence ID" value="NZ_BAAACU010000029.1"/>
</dbReference>
<dbReference type="EMBL" id="JACHON010000012">
    <property type="protein sequence ID" value="MBB6513437.1"/>
    <property type="molecule type" value="Genomic_DNA"/>
</dbReference>
<protein>
    <submittedName>
        <fullName evidence="4">Putative damage-inducible protein DinB</fullName>
    </submittedName>
</protein>
<organism evidence="4 5">
    <name type="scientific">Gracilibacillus halotolerans</name>
    <dbReference type="NCBI Taxonomy" id="74386"/>
    <lineage>
        <taxon>Bacteria</taxon>
        <taxon>Bacillati</taxon>
        <taxon>Bacillota</taxon>
        <taxon>Bacilli</taxon>
        <taxon>Bacillales</taxon>
        <taxon>Bacillaceae</taxon>
        <taxon>Gracilibacillus</taxon>
    </lineage>
</organism>
<feature type="binding site" evidence="3">
    <location>
        <position position="131"/>
    </location>
    <ligand>
        <name>a divalent metal cation</name>
        <dbReference type="ChEBI" id="CHEBI:60240"/>
    </ligand>
</feature>
<dbReference type="Proteomes" id="UP000572212">
    <property type="component" value="Unassembled WGS sequence"/>
</dbReference>
<feature type="binding site" evidence="3">
    <location>
        <position position="48"/>
    </location>
    <ligand>
        <name>a divalent metal cation</name>
        <dbReference type="ChEBI" id="CHEBI:60240"/>
    </ligand>
</feature>
<dbReference type="InterPro" id="IPR007837">
    <property type="entry name" value="DinB"/>
</dbReference>
<keyword evidence="2 3" id="KW-0479">Metal-binding</keyword>
<comment type="caution">
    <text evidence="4">The sequence shown here is derived from an EMBL/GenBank/DDBJ whole genome shotgun (WGS) entry which is preliminary data.</text>
</comment>
<reference evidence="4 5" key="1">
    <citation type="submission" date="2020-08" db="EMBL/GenBank/DDBJ databases">
        <title>Genomic Encyclopedia of Type Strains, Phase IV (KMG-IV): sequencing the most valuable type-strain genomes for metagenomic binning, comparative biology and taxonomic classification.</title>
        <authorList>
            <person name="Goeker M."/>
        </authorList>
    </citation>
    <scope>NUCLEOTIDE SEQUENCE [LARGE SCALE GENOMIC DNA]</scope>
    <source>
        <strain evidence="4 5">DSM 11805</strain>
    </source>
</reference>
<evidence type="ECO:0000313" key="5">
    <source>
        <dbReference type="Proteomes" id="UP000572212"/>
    </source>
</evidence>
<keyword evidence="5" id="KW-1185">Reference proteome</keyword>
<evidence type="ECO:0000313" key="4">
    <source>
        <dbReference type="EMBL" id="MBB6513437.1"/>
    </source>
</evidence>
<evidence type="ECO:0000256" key="3">
    <source>
        <dbReference type="PIRSR" id="PIRSR607837-1"/>
    </source>
</evidence>
<dbReference type="SUPFAM" id="SSF109854">
    <property type="entry name" value="DinB/YfiT-like putative metalloenzymes"/>
    <property type="match status" value="1"/>
</dbReference>
<gene>
    <name evidence="4" type="ORF">GGQ92_002249</name>
</gene>
<evidence type="ECO:0000256" key="2">
    <source>
        <dbReference type="ARBA" id="ARBA00022723"/>
    </source>
</evidence>
<dbReference type="Pfam" id="PF05163">
    <property type="entry name" value="DinB"/>
    <property type="match status" value="1"/>
</dbReference>
<dbReference type="AlphaFoldDB" id="A0A841RNI8"/>
<dbReference type="InterPro" id="IPR034660">
    <property type="entry name" value="DinB/YfiT-like"/>
</dbReference>
<feature type="binding site" evidence="3">
    <location>
        <position position="127"/>
    </location>
    <ligand>
        <name>a divalent metal cation</name>
        <dbReference type="ChEBI" id="CHEBI:60240"/>
    </ligand>
</feature>
<dbReference type="GO" id="GO:0046872">
    <property type="term" value="F:metal ion binding"/>
    <property type="evidence" value="ECO:0007669"/>
    <property type="project" value="UniProtKB-KW"/>
</dbReference>
<proteinExistence type="inferred from homology"/>